<dbReference type="PANTHER" id="PTHR33240:SF15">
    <property type="entry name" value="GAG-PRO-LIKE PROTEIN"/>
    <property type="match status" value="1"/>
</dbReference>
<evidence type="ECO:0000313" key="2">
    <source>
        <dbReference type="EMBL" id="KAL0008482.1"/>
    </source>
</evidence>
<organism evidence="2 3">
    <name type="scientific">Lithocarpus litseifolius</name>
    <dbReference type="NCBI Taxonomy" id="425828"/>
    <lineage>
        <taxon>Eukaryota</taxon>
        <taxon>Viridiplantae</taxon>
        <taxon>Streptophyta</taxon>
        <taxon>Embryophyta</taxon>
        <taxon>Tracheophyta</taxon>
        <taxon>Spermatophyta</taxon>
        <taxon>Magnoliopsida</taxon>
        <taxon>eudicotyledons</taxon>
        <taxon>Gunneridae</taxon>
        <taxon>Pentapetalae</taxon>
        <taxon>rosids</taxon>
        <taxon>fabids</taxon>
        <taxon>Fagales</taxon>
        <taxon>Fagaceae</taxon>
        <taxon>Lithocarpus</taxon>
    </lineage>
</organism>
<evidence type="ECO:0000259" key="1">
    <source>
        <dbReference type="PROSITE" id="PS50174"/>
    </source>
</evidence>
<dbReference type="Proteomes" id="UP001459277">
    <property type="component" value="Unassembled WGS sequence"/>
</dbReference>
<dbReference type="AlphaFoldDB" id="A0AAW2DD09"/>
<dbReference type="PANTHER" id="PTHR33240">
    <property type="entry name" value="OS08G0508500 PROTEIN"/>
    <property type="match status" value="1"/>
</dbReference>
<dbReference type="CDD" id="cd00303">
    <property type="entry name" value="retropepsin_like"/>
    <property type="match status" value="1"/>
</dbReference>
<keyword evidence="3" id="KW-1185">Reference proteome</keyword>
<dbReference type="Pfam" id="PF01585">
    <property type="entry name" value="G-patch"/>
    <property type="match status" value="1"/>
</dbReference>
<protein>
    <recommendedName>
        <fullName evidence="1">G-patch domain-containing protein</fullName>
    </recommendedName>
</protein>
<comment type="caution">
    <text evidence="2">The sequence shown here is derived from an EMBL/GenBank/DDBJ whole genome shotgun (WGS) entry which is preliminary data.</text>
</comment>
<dbReference type="Gene3D" id="2.40.70.10">
    <property type="entry name" value="Acid Proteases"/>
    <property type="match status" value="1"/>
</dbReference>
<reference evidence="2 3" key="1">
    <citation type="submission" date="2024-01" db="EMBL/GenBank/DDBJ databases">
        <title>A telomere-to-telomere, gap-free genome of sweet tea (Lithocarpus litseifolius).</title>
        <authorList>
            <person name="Zhou J."/>
        </authorList>
    </citation>
    <scope>NUCLEOTIDE SEQUENCE [LARGE SCALE GENOMIC DNA]</scope>
    <source>
        <strain evidence="2">Zhou-2022a</strain>
        <tissue evidence="2">Leaf</tissue>
    </source>
</reference>
<name>A0AAW2DD09_9ROSI</name>
<dbReference type="PROSITE" id="PS50174">
    <property type="entry name" value="G_PATCH"/>
    <property type="match status" value="1"/>
</dbReference>
<proteinExistence type="predicted"/>
<evidence type="ECO:0000313" key="3">
    <source>
        <dbReference type="Proteomes" id="UP001459277"/>
    </source>
</evidence>
<dbReference type="EMBL" id="JAZDWU010000003">
    <property type="protein sequence ID" value="KAL0008482.1"/>
    <property type="molecule type" value="Genomic_DNA"/>
</dbReference>
<dbReference type="InterPro" id="IPR000467">
    <property type="entry name" value="G_patch_dom"/>
</dbReference>
<dbReference type="InterPro" id="IPR021109">
    <property type="entry name" value="Peptidase_aspartic_dom_sf"/>
</dbReference>
<gene>
    <name evidence="2" type="ORF">SO802_009984</name>
</gene>
<dbReference type="GO" id="GO:0003676">
    <property type="term" value="F:nucleic acid binding"/>
    <property type="evidence" value="ECO:0007669"/>
    <property type="project" value="InterPro"/>
</dbReference>
<dbReference type="SUPFAM" id="SSF50630">
    <property type="entry name" value="Acid proteases"/>
    <property type="match status" value="1"/>
</dbReference>
<feature type="domain" description="G-patch" evidence="1">
    <location>
        <begin position="168"/>
        <end position="207"/>
    </location>
</feature>
<sequence>MGAKVLMVLIDNGATFNVCPFRAALTFGLDIETIIPSPLTVRAYDNTLRKVIGTFKAPCKVGPMETIMEFHVMDITPNYNLLLGRAWLHPNGVIPSSLHQKMKILWKRGIAIMLRDGEILAPVCGLEEGGSELQMSGFEFVNMADYGLKDERYATDLFSYCSHKVIAMMKNMGFMPGMGLGEEGKGVVKFLNDKTQMTREGLGFFEGCDGIKKNLGTLNGNFVKEGGNFPYYGFLEPWVGKDGKVFYSL</sequence>
<accession>A0AAW2DD09</accession>